<dbReference type="InterPro" id="IPR011008">
    <property type="entry name" value="Dimeric_a/b-barrel"/>
</dbReference>
<feature type="transmembrane region" description="Helical" evidence="6">
    <location>
        <begin position="468"/>
        <end position="493"/>
    </location>
</feature>
<protein>
    <recommendedName>
        <fullName evidence="7">Major facilitator superfamily (MFS) profile domain-containing protein</fullName>
    </recommendedName>
</protein>
<evidence type="ECO:0000256" key="5">
    <source>
        <dbReference type="SAM" id="MobiDB-lite"/>
    </source>
</evidence>
<comment type="subcellular location">
    <subcellularLocation>
        <location evidence="1">Membrane</location>
        <topology evidence="1">Multi-pass membrane protein</topology>
    </subcellularLocation>
</comment>
<dbReference type="SUPFAM" id="SSF54909">
    <property type="entry name" value="Dimeric alpha+beta barrel"/>
    <property type="match status" value="2"/>
</dbReference>
<feature type="region of interest" description="Disordered" evidence="5">
    <location>
        <begin position="1"/>
        <end position="61"/>
    </location>
</feature>
<feature type="domain" description="Major facilitator superfamily (MFS) profile" evidence="7">
    <location>
        <begin position="98"/>
        <end position="536"/>
    </location>
</feature>
<dbReference type="SUPFAM" id="SSF103473">
    <property type="entry name" value="MFS general substrate transporter"/>
    <property type="match status" value="1"/>
</dbReference>
<evidence type="ECO:0000313" key="9">
    <source>
        <dbReference type="Proteomes" id="UP000310189"/>
    </source>
</evidence>
<proteinExistence type="predicted"/>
<evidence type="ECO:0000256" key="1">
    <source>
        <dbReference type="ARBA" id="ARBA00004141"/>
    </source>
</evidence>
<dbReference type="AlphaFoldDB" id="A0A4T0FI51"/>
<feature type="transmembrane region" description="Helical" evidence="6">
    <location>
        <begin position="133"/>
        <end position="152"/>
    </location>
</feature>
<dbReference type="Gene3D" id="1.20.1250.20">
    <property type="entry name" value="MFS general substrate transporter like domains"/>
    <property type="match status" value="1"/>
</dbReference>
<dbReference type="InterPro" id="IPR012577">
    <property type="entry name" value="NIPSNAP"/>
</dbReference>
<feature type="transmembrane region" description="Helical" evidence="6">
    <location>
        <begin position="438"/>
        <end position="461"/>
    </location>
</feature>
<feature type="transmembrane region" description="Helical" evidence="6">
    <location>
        <begin position="256"/>
        <end position="274"/>
    </location>
</feature>
<reference evidence="8 9" key="1">
    <citation type="submission" date="2019-03" db="EMBL/GenBank/DDBJ databases">
        <title>Sequencing 23 genomes of Wallemia ichthyophaga.</title>
        <authorList>
            <person name="Gostincar C."/>
        </authorList>
    </citation>
    <scope>NUCLEOTIDE SEQUENCE [LARGE SCALE GENOMIC DNA]</scope>
    <source>
        <strain evidence="8 9">EXF-5753</strain>
    </source>
</reference>
<feature type="compositionally biased region" description="Basic and acidic residues" evidence="5">
    <location>
        <begin position="13"/>
        <end position="40"/>
    </location>
</feature>
<feature type="compositionally biased region" description="Basic and acidic residues" evidence="5">
    <location>
        <begin position="52"/>
        <end position="61"/>
    </location>
</feature>
<gene>
    <name evidence="8" type="ORF">E3P99_03052</name>
</gene>
<dbReference type="GO" id="GO:0022857">
    <property type="term" value="F:transmembrane transporter activity"/>
    <property type="evidence" value="ECO:0007669"/>
    <property type="project" value="InterPro"/>
</dbReference>
<evidence type="ECO:0000259" key="7">
    <source>
        <dbReference type="PROSITE" id="PS50850"/>
    </source>
</evidence>
<dbReference type="OrthoDB" id="6770063at2759"/>
<name>A0A4T0FI51_9BASI</name>
<comment type="caution">
    <text evidence="8">The sequence shown here is derived from an EMBL/GenBank/DDBJ whole genome shotgun (WGS) entry which is preliminary data.</text>
</comment>
<feature type="transmembrane region" description="Helical" evidence="6">
    <location>
        <begin position="410"/>
        <end position="432"/>
    </location>
</feature>
<dbReference type="FunFam" id="1.20.1250.20:FF:000011">
    <property type="entry name" value="MFS multidrug transporter, putative"/>
    <property type="match status" value="1"/>
</dbReference>
<feature type="transmembrane region" description="Helical" evidence="6">
    <location>
        <begin position="94"/>
        <end position="113"/>
    </location>
</feature>
<keyword evidence="9" id="KW-1185">Reference proteome</keyword>
<feature type="transmembrane region" description="Helical" evidence="6">
    <location>
        <begin position="505"/>
        <end position="525"/>
    </location>
</feature>
<dbReference type="PANTHER" id="PTHR23502:SF74">
    <property type="entry name" value="MAJOR FACILITATOR SUPERFAMILY (MFS) PROFILE DOMAIN-CONTAINING PROTEIN"/>
    <property type="match status" value="1"/>
</dbReference>
<dbReference type="PROSITE" id="PS50850">
    <property type="entry name" value="MFS"/>
    <property type="match status" value="1"/>
</dbReference>
<feature type="transmembrane region" description="Helical" evidence="6">
    <location>
        <begin position="164"/>
        <end position="183"/>
    </location>
</feature>
<evidence type="ECO:0000256" key="4">
    <source>
        <dbReference type="ARBA" id="ARBA00023136"/>
    </source>
</evidence>
<dbReference type="Proteomes" id="UP000310189">
    <property type="component" value="Unassembled WGS sequence"/>
</dbReference>
<dbReference type="PANTHER" id="PTHR23502">
    <property type="entry name" value="MAJOR FACILITATOR SUPERFAMILY"/>
    <property type="match status" value="1"/>
</dbReference>
<dbReference type="EMBL" id="SPNW01000051">
    <property type="protein sequence ID" value="TIA87650.1"/>
    <property type="molecule type" value="Genomic_DNA"/>
</dbReference>
<feature type="transmembrane region" description="Helical" evidence="6">
    <location>
        <begin position="223"/>
        <end position="244"/>
    </location>
</feature>
<feature type="transmembrane region" description="Helical" evidence="6">
    <location>
        <begin position="189"/>
        <end position="211"/>
    </location>
</feature>
<dbReference type="InterPro" id="IPR011701">
    <property type="entry name" value="MFS"/>
</dbReference>
<feature type="transmembrane region" description="Helical" evidence="6">
    <location>
        <begin position="324"/>
        <end position="347"/>
    </location>
</feature>
<accession>A0A4T0FI51</accession>
<evidence type="ECO:0000256" key="6">
    <source>
        <dbReference type="SAM" id="Phobius"/>
    </source>
</evidence>
<keyword evidence="3 6" id="KW-1133">Transmembrane helix</keyword>
<feature type="compositionally biased region" description="Acidic residues" evidence="5">
    <location>
        <begin position="41"/>
        <end position="50"/>
    </location>
</feature>
<keyword evidence="2 6" id="KW-0812">Transmembrane</keyword>
<evidence type="ECO:0000313" key="8">
    <source>
        <dbReference type="EMBL" id="TIA87650.1"/>
    </source>
</evidence>
<dbReference type="GO" id="GO:0005886">
    <property type="term" value="C:plasma membrane"/>
    <property type="evidence" value="ECO:0007669"/>
    <property type="project" value="TreeGrafter"/>
</dbReference>
<dbReference type="Gene3D" id="3.30.70.100">
    <property type="match status" value="2"/>
</dbReference>
<organism evidence="8 9">
    <name type="scientific">Wallemia hederae</name>
    <dbReference type="NCBI Taxonomy" id="1540922"/>
    <lineage>
        <taxon>Eukaryota</taxon>
        <taxon>Fungi</taxon>
        <taxon>Dikarya</taxon>
        <taxon>Basidiomycota</taxon>
        <taxon>Wallemiomycotina</taxon>
        <taxon>Wallemiomycetes</taxon>
        <taxon>Wallemiales</taxon>
        <taxon>Wallemiaceae</taxon>
        <taxon>Wallemia</taxon>
    </lineage>
</organism>
<dbReference type="CDD" id="cd17323">
    <property type="entry name" value="MFS_Tpo1_MDR_like"/>
    <property type="match status" value="1"/>
</dbReference>
<dbReference type="InterPro" id="IPR036259">
    <property type="entry name" value="MFS_trans_sf"/>
</dbReference>
<sequence length="862" mass="96754">MSRASTIVGDENGAEKGHSSVRGDVDRQSLTGDKEAREEGGDAVEAENAAEDLGKTYENRSQERLEKEVQAAYDDAFLVELDEKEDPKLLSVGFRWYLTILAGCQILNATYASSVLSSAFPLMEQEYNQSQEVVILTVSLFLVGYIIGPFFWSPLNELVGRKITFLSSLILFCVFTIPCALAPNITCLLICRFLAGCSATASMVTSGGVLADIWPPMYRGKPMALYSICPFAGPVLGPILGSFIVDYSSDYKWVHWSQIIFGGCCFIAVATTYPETMPHIILKRKASRLRKETNDTRWHTFSDRNAPPFKEQLKIAVQRPFKMLALEPIMIMTSLYIGVVYGVLYLSFELFPYVFQGQYEFTAWQSGLTFCSVAIGLGVSYCTNLLFDMRYMRIAKRTMQESGERPAPEIRFLPAILVGGPCFVLGLFWFAWTAGRTHWLAPCAAGIPIGAGVVLCFISLLSYISDAYTLYAASALAANTVVRSIFGSVFPLFANKMFERLTVSWSGTLLGCLGVVLMPFPIIFYKYGYAIRKRSNYARIIHIAFIHVLRSVTFNIEVLDAALICLFHVHIPHPPAFPRLVQTLMSLLRNALRQTNKLSAKTLAGAQSRCYSSDADPSSQGYLNSFLHGSQVAKEEGEHLDNVGHSRSVGRNKYIHEIQRHHVKPSKVDDQDYYTTLVGDKANHLKLTGSWEVKYGEQDTFVHILEYDGFKGLDDTLALIRKTNADAIFNSRVRPLLLHRSAELSQEFAFFPSSPPHTSGGIFELRRYQLKPGSLLQWESFWRKGLEARRQFVTPVGAWFSQVGQLHSVTHMWQYPDFEARKRTREQAWSVDGWAYTVSETVKLCDSMHTSILEPLPFSPLK</sequence>
<feature type="transmembrane region" description="Helical" evidence="6">
    <location>
        <begin position="367"/>
        <end position="389"/>
    </location>
</feature>
<evidence type="ECO:0000256" key="3">
    <source>
        <dbReference type="ARBA" id="ARBA00022989"/>
    </source>
</evidence>
<dbReference type="Pfam" id="PF07978">
    <property type="entry name" value="NIPSNAP"/>
    <property type="match status" value="1"/>
</dbReference>
<evidence type="ECO:0000256" key="2">
    <source>
        <dbReference type="ARBA" id="ARBA00022692"/>
    </source>
</evidence>
<dbReference type="Pfam" id="PF07690">
    <property type="entry name" value="MFS_1"/>
    <property type="match status" value="1"/>
</dbReference>
<dbReference type="FunFam" id="3.30.70.100:FF:000004">
    <property type="entry name" value="NIPSNAP family protein"/>
    <property type="match status" value="1"/>
</dbReference>
<keyword evidence="4 6" id="KW-0472">Membrane</keyword>
<dbReference type="InterPro" id="IPR020846">
    <property type="entry name" value="MFS_dom"/>
</dbReference>